<name>A0A550C968_9AGAR</name>
<keyword evidence="4" id="KW-1185">Reference proteome</keyword>
<feature type="transmembrane region" description="Helical" evidence="2">
    <location>
        <begin position="49"/>
        <end position="70"/>
    </location>
</feature>
<keyword evidence="2" id="KW-0472">Membrane</keyword>
<keyword evidence="2" id="KW-1133">Transmembrane helix</keyword>
<protein>
    <submittedName>
        <fullName evidence="3">Uncharacterized protein</fullName>
    </submittedName>
</protein>
<keyword evidence="2" id="KW-0812">Transmembrane</keyword>
<feature type="region of interest" description="Disordered" evidence="1">
    <location>
        <begin position="341"/>
        <end position="368"/>
    </location>
</feature>
<reference evidence="3 4" key="1">
    <citation type="journal article" date="2019" name="New Phytol.">
        <title>Comparative genomics reveals unique wood-decay strategies and fruiting body development in the Schizophyllaceae.</title>
        <authorList>
            <person name="Almasi E."/>
            <person name="Sahu N."/>
            <person name="Krizsan K."/>
            <person name="Balint B."/>
            <person name="Kovacs G.M."/>
            <person name="Kiss B."/>
            <person name="Cseklye J."/>
            <person name="Drula E."/>
            <person name="Henrissat B."/>
            <person name="Nagy I."/>
            <person name="Chovatia M."/>
            <person name="Adam C."/>
            <person name="LaButti K."/>
            <person name="Lipzen A."/>
            <person name="Riley R."/>
            <person name="Grigoriev I.V."/>
            <person name="Nagy L.G."/>
        </authorList>
    </citation>
    <scope>NUCLEOTIDE SEQUENCE [LARGE SCALE GENOMIC DNA]</scope>
    <source>
        <strain evidence="3 4">NL-1724</strain>
    </source>
</reference>
<evidence type="ECO:0000313" key="3">
    <source>
        <dbReference type="EMBL" id="TRM61339.1"/>
    </source>
</evidence>
<feature type="region of interest" description="Disordered" evidence="1">
    <location>
        <begin position="1"/>
        <end position="43"/>
    </location>
</feature>
<evidence type="ECO:0000313" key="4">
    <source>
        <dbReference type="Proteomes" id="UP000320762"/>
    </source>
</evidence>
<dbReference type="OrthoDB" id="10618096at2759"/>
<organism evidence="3 4">
    <name type="scientific">Schizophyllum amplum</name>
    <dbReference type="NCBI Taxonomy" id="97359"/>
    <lineage>
        <taxon>Eukaryota</taxon>
        <taxon>Fungi</taxon>
        <taxon>Dikarya</taxon>
        <taxon>Basidiomycota</taxon>
        <taxon>Agaricomycotina</taxon>
        <taxon>Agaricomycetes</taxon>
        <taxon>Agaricomycetidae</taxon>
        <taxon>Agaricales</taxon>
        <taxon>Schizophyllaceae</taxon>
        <taxon>Schizophyllum</taxon>
    </lineage>
</organism>
<evidence type="ECO:0000256" key="2">
    <source>
        <dbReference type="SAM" id="Phobius"/>
    </source>
</evidence>
<accession>A0A550C968</accession>
<dbReference type="AlphaFoldDB" id="A0A550C968"/>
<gene>
    <name evidence="3" type="ORF">BD626DRAFT_631868</name>
</gene>
<comment type="caution">
    <text evidence="3">The sequence shown here is derived from an EMBL/GenBank/DDBJ whole genome shotgun (WGS) entry which is preliminary data.</text>
</comment>
<dbReference type="EMBL" id="VDMD01000017">
    <property type="protein sequence ID" value="TRM61339.1"/>
    <property type="molecule type" value="Genomic_DNA"/>
</dbReference>
<proteinExistence type="predicted"/>
<evidence type="ECO:0000256" key="1">
    <source>
        <dbReference type="SAM" id="MobiDB-lite"/>
    </source>
</evidence>
<dbReference type="Proteomes" id="UP000320762">
    <property type="component" value="Unassembled WGS sequence"/>
</dbReference>
<sequence length="429" mass="47722">MATRGKEEPMPAGGQRKPEATPAQKNPLLHETPKIQTPKNRSPKAKEKIIAMIGFAVCLITGMFSAAFVLHCIHFVPRSLHRTHPGFYDCFRESIGILDEHGNRILNLDASGNQDIMHICMHIIFDGPGVRKHIGQGDLALVPVKLKKYIERIKANYGKSYLQLFREKARKFQVYGMSDKKHVIARYGSFVRTYDNLQPRSEQEVKEEDCADVEAADAADSVANDPGDSETAAYEIPLRYTEADVKDAPAPAASDPNADPTFHVLHSGANDITVVSHANPVFIIFDFALKMKYRVLDNPDLQAILPDEDVDYFIDELWPAVQHWYYTKEELEAMASQAKTADVDVSRPQPMPKVTGVKTEAPGKAAPMHQSFGHTIRRRVGGLECLRKVKLATLAEARQVAKARQTRQISYGSGGPAGLRCLQIGVILW</sequence>